<feature type="region of interest" description="Disordered" evidence="1">
    <location>
        <begin position="1"/>
        <end position="29"/>
    </location>
</feature>
<dbReference type="Pfam" id="PF15801">
    <property type="entry name" value="zf-C6H2"/>
    <property type="match status" value="1"/>
</dbReference>
<feature type="domain" description="Endonuclease/exonuclease/phosphatase" evidence="2">
    <location>
        <begin position="259"/>
        <end position="587"/>
    </location>
</feature>
<feature type="compositionally biased region" description="Low complexity" evidence="1">
    <location>
        <begin position="10"/>
        <end position="29"/>
    </location>
</feature>
<evidence type="ECO:0000259" key="2">
    <source>
        <dbReference type="Pfam" id="PF03372"/>
    </source>
</evidence>
<evidence type="ECO:0000256" key="1">
    <source>
        <dbReference type="SAM" id="MobiDB-lite"/>
    </source>
</evidence>
<dbReference type="Pfam" id="PF03372">
    <property type="entry name" value="Exo_endo_phos"/>
    <property type="match status" value="1"/>
</dbReference>
<organism evidence="4">
    <name type="scientific">Albugo laibachii Nc14</name>
    <dbReference type="NCBI Taxonomy" id="890382"/>
    <lineage>
        <taxon>Eukaryota</taxon>
        <taxon>Sar</taxon>
        <taxon>Stramenopiles</taxon>
        <taxon>Oomycota</taxon>
        <taxon>Peronosporomycetes</taxon>
        <taxon>Albuginales</taxon>
        <taxon>Albuginaceae</taxon>
        <taxon>Albugo</taxon>
    </lineage>
</organism>
<reference evidence="4" key="1">
    <citation type="journal article" date="2011" name="PLoS Biol.">
        <title>Gene gain and loss during evolution of obligate parasitism in the white rust pathogen of Arabidopsis thaliana.</title>
        <authorList>
            <person name="Kemen E."/>
            <person name="Gardiner A."/>
            <person name="Schultz-Larsen T."/>
            <person name="Kemen A.C."/>
            <person name="Balmuth A.L."/>
            <person name="Robert-Seilaniantz A."/>
            <person name="Bailey K."/>
            <person name="Holub E."/>
            <person name="Studholme D.J."/>
            <person name="Maclean D."/>
            <person name="Jones J.D."/>
        </authorList>
    </citation>
    <scope>NUCLEOTIDE SEQUENCE</scope>
</reference>
<proteinExistence type="predicted"/>
<dbReference type="GO" id="GO:0000175">
    <property type="term" value="F:3'-5'-RNA exonuclease activity"/>
    <property type="evidence" value="ECO:0007669"/>
    <property type="project" value="TreeGrafter"/>
</dbReference>
<reference evidence="4" key="2">
    <citation type="submission" date="2011-02" db="EMBL/GenBank/DDBJ databases">
        <authorList>
            <person name="MacLean D."/>
        </authorList>
    </citation>
    <scope>NUCLEOTIDE SEQUENCE</scope>
</reference>
<accession>F0VZ49</accession>
<dbReference type="HOGENOM" id="CLU_016428_5_0_1"/>
<protein>
    <submittedName>
        <fullName evidence="4">Carbon catabolite repressor protein putative</fullName>
    </submittedName>
</protein>
<dbReference type="EMBL" id="FR824046">
    <property type="protein sequence ID" value="CCA14064.1"/>
    <property type="molecule type" value="Genomic_DNA"/>
</dbReference>
<gene>
    <name evidence="4" type="primary">AlNc14C1G190</name>
    <name evidence="4" type="ORF">ALNC14_002070</name>
</gene>
<dbReference type="Gene3D" id="3.60.10.10">
    <property type="entry name" value="Endonuclease/exonuclease/phosphatase"/>
    <property type="match status" value="1"/>
</dbReference>
<name>F0VZ49_9STRA</name>
<evidence type="ECO:0000259" key="3">
    <source>
        <dbReference type="Pfam" id="PF15801"/>
    </source>
</evidence>
<dbReference type="SUPFAM" id="SSF56219">
    <property type="entry name" value="DNase I-like"/>
    <property type="match status" value="1"/>
</dbReference>
<dbReference type="PANTHER" id="PTHR12121">
    <property type="entry name" value="CARBON CATABOLITE REPRESSOR PROTEIN 4"/>
    <property type="match status" value="1"/>
</dbReference>
<sequence length="607" mass="69433">MRSPRSAYASPRNPKIYSSSSSSSPYRGSPSLYTENRISLRIDQPIETCQVAAHVFYRSIDSDSDENKVDFEFSWYRSALSYACTNKLCPKKGDGNIVLLTANVECFVCYQLGISREFSAFCGAGCFKMAWNDHKHLHESHKAPNLEHTFGELGELDKSRPWKAMLEHSCRLFQMTEEEWIDLKHKSKTYVATTSDIGHILRVECRVMRQSTGLLQSKVVDTGIVLPFPIAPPKRQMLANMYEERQTPRLRQIGVFRVLSYNVLAELYATRQLYPYCPMWVLSWNFRKELLKNELHSYNADILCLQEVQGDHYKTFFYPMMSEWGYDGWYLKKSRESMGLEGKVDGCALFYKRNRFILKEQHPLEFNTAACDFASSVMQDFELTYPNSTASSRDASQLRLKTRLMRDNVGQIAILEAVPPNNEFSKKPHSGPMLCVANVHIFSNPKFPDVKMWQTFTLVKKIERILSGRDLPVVLCGDFNSEPSSAVYQFLSRNHVASDHEDLQPLASVFNSIEIAHCLALASSYASVFRSEPEYTNYTGHWTGVVDYVWYTPSNLALFAALKMHSPETLEAYAKTPLPNCQHTSDHVPLCLDFSFKAPLVNGRYVT</sequence>
<feature type="domain" description="C6H2-type" evidence="3">
    <location>
        <begin position="103"/>
        <end position="139"/>
    </location>
</feature>
<dbReference type="InterPro" id="IPR031615">
    <property type="entry name" value="Zfn-C6H2"/>
</dbReference>
<dbReference type="InterPro" id="IPR050410">
    <property type="entry name" value="CCR4/nocturin_mRNA_transcr"/>
</dbReference>
<dbReference type="AlphaFoldDB" id="F0VZ49"/>
<dbReference type="PANTHER" id="PTHR12121:SF34">
    <property type="entry name" value="PROTEIN ANGEL"/>
    <property type="match status" value="1"/>
</dbReference>
<dbReference type="InterPro" id="IPR005135">
    <property type="entry name" value="Endo/exonuclease/phosphatase"/>
</dbReference>
<dbReference type="InterPro" id="IPR036691">
    <property type="entry name" value="Endo/exonu/phosph_ase_sf"/>
</dbReference>
<evidence type="ECO:0000313" key="4">
    <source>
        <dbReference type="EMBL" id="CCA14064.1"/>
    </source>
</evidence>